<evidence type="ECO:0000313" key="3">
    <source>
        <dbReference type="Proteomes" id="UP001279734"/>
    </source>
</evidence>
<sequence>MFRSKSNLSIQCKKHPKHHQSPGVCSVCLTEKLSKLPTAGPRVTASAALPSCPSSSSSLSDLSSSYVSSCQSPHDSYLSGCFVADARAPTFGVLNKSRSTAFVSWIGGGGSRREVKDYEKKKSGFWFRLLRSGRKRKDHQLLMHSQPITTRDEVTGRRASCGR</sequence>
<keyword evidence="3" id="KW-1185">Reference proteome</keyword>
<dbReference type="EMBL" id="BSYO01000023">
    <property type="protein sequence ID" value="GMH21847.1"/>
    <property type="molecule type" value="Genomic_DNA"/>
</dbReference>
<name>A0AAD3T306_NEPGR</name>
<feature type="compositionally biased region" description="Polar residues" evidence="1">
    <location>
        <begin position="1"/>
        <end position="10"/>
    </location>
</feature>
<proteinExistence type="predicted"/>
<reference evidence="2" key="1">
    <citation type="submission" date="2023-05" db="EMBL/GenBank/DDBJ databases">
        <title>Nepenthes gracilis genome sequencing.</title>
        <authorList>
            <person name="Fukushima K."/>
        </authorList>
    </citation>
    <scope>NUCLEOTIDE SEQUENCE</scope>
    <source>
        <strain evidence="2">SING2019-196</strain>
    </source>
</reference>
<evidence type="ECO:0000256" key="1">
    <source>
        <dbReference type="SAM" id="MobiDB-lite"/>
    </source>
</evidence>
<comment type="caution">
    <text evidence="2">The sequence shown here is derived from an EMBL/GenBank/DDBJ whole genome shotgun (WGS) entry which is preliminary data.</text>
</comment>
<evidence type="ECO:0000313" key="2">
    <source>
        <dbReference type="EMBL" id="GMH21847.1"/>
    </source>
</evidence>
<protein>
    <submittedName>
        <fullName evidence="2">Uncharacterized protein</fullName>
    </submittedName>
</protein>
<dbReference type="Proteomes" id="UP001279734">
    <property type="component" value="Unassembled WGS sequence"/>
</dbReference>
<dbReference type="AlphaFoldDB" id="A0AAD3T306"/>
<dbReference type="PANTHER" id="PTHR34046:SF7">
    <property type="entry name" value="DUF740 FAMILY PROTEIN"/>
    <property type="match status" value="1"/>
</dbReference>
<feature type="region of interest" description="Disordered" evidence="1">
    <location>
        <begin position="1"/>
        <end position="21"/>
    </location>
</feature>
<accession>A0AAD3T306</accession>
<dbReference type="PANTHER" id="PTHR34046">
    <property type="entry name" value="OS06G0218800 PROTEIN"/>
    <property type="match status" value="1"/>
</dbReference>
<gene>
    <name evidence="2" type="ORF">Nepgr_023690</name>
</gene>
<organism evidence="2 3">
    <name type="scientific">Nepenthes gracilis</name>
    <name type="common">Slender pitcher plant</name>
    <dbReference type="NCBI Taxonomy" id="150966"/>
    <lineage>
        <taxon>Eukaryota</taxon>
        <taxon>Viridiplantae</taxon>
        <taxon>Streptophyta</taxon>
        <taxon>Embryophyta</taxon>
        <taxon>Tracheophyta</taxon>
        <taxon>Spermatophyta</taxon>
        <taxon>Magnoliopsida</taxon>
        <taxon>eudicotyledons</taxon>
        <taxon>Gunneridae</taxon>
        <taxon>Pentapetalae</taxon>
        <taxon>Caryophyllales</taxon>
        <taxon>Nepenthaceae</taxon>
        <taxon>Nepenthes</taxon>
    </lineage>
</organism>